<organism evidence="1">
    <name type="scientific">Sediminibacterium sp. KACHI17</name>
    <dbReference type="NCBI Taxonomy" id="1751071"/>
    <lineage>
        <taxon>Bacteria</taxon>
        <taxon>Pseudomonadati</taxon>
        <taxon>Bacteroidota</taxon>
        <taxon>Chitinophagia</taxon>
        <taxon>Chitinophagales</taxon>
        <taxon>Chitinophagaceae</taxon>
        <taxon>Sediminibacterium</taxon>
    </lineage>
</organism>
<protein>
    <submittedName>
        <fullName evidence="1">Uncharacterized protein</fullName>
    </submittedName>
</protein>
<name>A0AAT9GJW5_9BACT</name>
<dbReference type="EMBL" id="AP029612">
    <property type="protein sequence ID" value="BFG70785.1"/>
    <property type="molecule type" value="Genomic_DNA"/>
</dbReference>
<dbReference type="RefSeq" id="WP_353548423.1">
    <property type="nucleotide sequence ID" value="NZ_AP029612.1"/>
</dbReference>
<gene>
    <name evidence="1" type="ORF">KACHI17_16660</name>
</gene>
<proteinExistence type="predicted"/>
<evidence type="ECO:0000313" key="1">
    <source>
        <dbReference type="EMBL" id="BFG70785.1"/>
    </source>
</evidence>
<accession>A0AAT9GJW5</accession>
<dbReference type="AlphaFoldDB" id="A0AAT9GJW5"/>
<reference evidence="1" key="1">
    <citation type="submission" date="2024-02" db="EMBL/GenBank/DDBJ databases">
        <title>Sediminibacterium planktonica sp. nov. and Sediminibacterium longus sp. nov., isolated from surface lake and river water.</title>
        <authorList>
            <person name="Watanabe K."/>
            <person name="Takemine S."/>
            <person name="Ishii Y."/>
            <person name="Ogata Y."/>
            <person name="Shindo C."/>
            <person name="Suda W."/>
        </authorList>
    </citation>
    <scope>NUCLEOTIDE SEQUENCE</scope>
    <source>
        <strain evidence="1">KACHI17</strain>
    </source>
</reference>
<sequence>MKTQNTFFLQQLGQEQLNNLVKEVKETVATTMNLQNNKTVFGAVDYYKLQRSRRNRIVRRHLVA</sequence>